<dbReference type="PANTHER" id="PTHR28309">
    <property type="entry name" value="REQUIRED FOR EXCISION 1-B DOMAIN-CONTAINING PROTEIN"/>
    <property type="match status" value="1"/>
</dbReference>
<dbReference type="AlphaFoldDB" id="A0A448ZLK2"/>
<dbReference type="PANTHER" id="PTHR28309:SF1">
    <property type="entry name" value="REQUIRED FOR EXCISION 1-B DOMAIN-CONTAINING PROTEIN"/>
    <property type="match status" value="1"/>
</dbReference>
<dbReference type="Proteomes" id="UP000291116">
    <property type="component" value="Unassembled WGS sequence"/>
</dbReference>
<accession>A0A448ZLK2</accession>
<feature type="compositionally biased region" description="Low complexity" evidence="1">
    <location>
        <begin position="111"/>
        <end position="121"/>
    </location>
</feature>
<feature type="region of interest" description="Disordered" evidence="1">
    <location>
        <begin position="1"/>
        <end position="42"/>
    </location>
</feature>
<gene>
    <name evidence="2" type="ORF">PSNMU_V1.4_AUG-EV-PASAV3_0098950</name>
</gene>
<feature type="region of interest" description="Disordered" evidence="1">
    <location>
        <begin position="58"/>
        <end position="80"/>
    </location>
</feature>
<feature type="compositionally biased region" description="Low complexity" evidence="1">
    <location>
        <begin position="23"/>
        <end position="37"/>
    </location>
</feature>
<dbReference type="EMBL" id="CAACVS010000493">
    <property type="protein sequence ID" value="VEU42904.1"/>
    <property type="molecule type" value="Genomic_DNA"/>
</dbReference>
<feature type="compositionally biased region" description="Basic and acidic residues" evidence="1">
    <location>
        <begin position="58"/>
        <end position="74"/>
    </location>
</feature>
<feature type="region of interest" description="Disordered" evidence="1">
    <location>
        <begin position="95"/>
        <end position="131"/>
    </location>
</feature>
<evidence type="ECO:0000313" key="3">
    <source>
        <dbReference type="Proteomes" id="UP000291116"/>
    </source>
</evidence>
<name>A0A448ZLK2_9STRA</name>
<protein>
    <submittedName>
        <fullName evidence="2">Uncharacterized protein</fullName>
    </submittedName>
</protein>
<dbReference type="InterPro" id="IPR039491">
    <property type="entry name" value="REX1-B"/>
</dbReference>
<evidence type="ECO:0000256" key="1">
    <source>
        <dbReference type="SAM" id="MobiDB-lite"/>
    </source>
</evidence>
<organism evidence="2 3">
    <name type="scientific">Pseudo-nitzschia multistriata</name>
    <dbReference type="NCBI Taxonomy" id="183589"/>
    <lineage>
        <taxon>Eukaryota</taxon>
        <taxon>Sar</taxon>
        <taxon>Stramenopiles</taxon>
        <taxon>Ochrophyta</taxon>
        <taxon>Bacillariophyta</taxon>
        <taxon>Bacillariophyceae</taxon>
        <taxon>Bacillariophycidae</taxon>
        <taxon>Bacillariales</taxon>
        <taxon>Bacillariaceae</taxon>
        <taxon>Pseudo-nitzschia</taxon>
    </lineage>
</organism>
<keyword evidence="3" id="KW-1185">Reference proteome</keyword>
<sequence length="318" mass="34903">MDDRYEDSKSHQVGNAPVDDVDSTANNNLATASSSSTQGDNANGIDIRQALEILSSRTPHDHHEDGHENAKHCCADVTKNPPPDVLRNMGQTIDMFAPSTGSSIDAPKPPSTSQTTSSNNQVDPSERRKKIRDSLRGLSIVASLKMLLTAQEDRVRTYRLYDEALGKVLLSNRLTDYPPACAAATAAFSVLSDTVAAVRDELSNRIELLLKNNDGKTSPTSLALSSIIESINSLQSLEREKLQITAAYHLEQIRANNLKESKNLDDNDDTKDSHELSLLNKGISDMRSRNETCRSNINGIIEDLRCTLVELMEEGEDE</sequence>
<proteinExistence type="predicted"/>
<feature type="compositionally biased region" description="Basic and acidic residues" evidence="1">
    <location>
        <begin position="1"/>
        <end position="10"/>
    </location>
</feature>
<evidence type="ECO:0000313" key="2">
    <source>
        <dbReference type="EMBL" id="VEU42904.1"/>
    </source>
</evidence>
<dbReference type="OrthoDB" id="434723at2759"/>
<dbReference type="Pfam" id="PF14966">
    <property type="entry name" value="DNA_repr_REX1B"/>
    <property type="match status" value="1"/>
</dbReference>
<reference evidence="2 3" key="1">
    <citation type="submission" date="2019-01" db="EMBL/GenBank/DDBJ databases">
        <authorList>
            <person name="Ferrante I. M."/>
        </authorList>
    </citation>
    <scope>NUCLEOTIDE SEQUENCE [LARGE SCALE GENOMIC DNA]</scope>
    <source>
        <strain evidence="2 3">B856</strain>
    </source>
</reference>